<dbReference type="GO" id="GO:0047545">
    <property type="term" value="F:(S)-2-hydroxyglutarate dehydrogenase activity"/>
    <property type="evidence" value="ECO:0007669"/>
    <property type="project" value="TreeGrafter"/>
</dbReference>
<sequence>MTKRHFSKCVDQVKKHFFPSVHLKELKKLARIDEKDITKGPVGVQVQLVNEDGEFEEDFVFEIFEGDGIQKRMIKSVFVPSPGATSCMAIAEYVAEEFFKECPKCDISHS</sequence>
<name>A0A9N9X2X4_PHACE</name>
<protein>
    <submittedName>
        <fullName evidence="5">Uncharacterized protein</fullName>
    </submittedName>
</protein>
<accession>A0A9N9X2X4</accession>
<dbReference type="PANTHER" id="PTHR43104:SF2">
    <property type="entry name" value="L-2-HYDROXYGLUTARATE DEHYDROGENASE, MITOCHONDRIAL"/>
    <property type="match status" value="1"/>
</dbReference>
<dbReference type="OrthoDB" id="498204at2759"/>
<reference evidence="5" key="1">
    <citation type="submission" date="2022-01" db="EMBL/GenBank/DDBJ databases">
        <authorList>
            <person name="King R."/>
        </authorList>
    </citation>
    <scope>NUCLEOTIDE SEQUENCE</scope>
</reference>
<evidence type="ECO:0000256" key="3">
    <source>
        <dbReference type="ARBA" id="ARBA00022827"/>
    </source>
</evidence>
<dbReference type="Gene3D" id="3.50.50.60">
    <property type="entry name" value="FAD/NAD(P)-binding domain"/>
    <property type="match status" value="1"/>
</dbReference>
<dbReference type="AlphaFoldDB" id="A0A9N9X2X4"/>
<dbReference type="PANTHER" id="PTHR43104">
    <property type="entry name" value="L-2-HYDROXYGLUTARATE DEHYDROGENASE, MITOCHONDRIAL"/>
    <property type="match status" value="1"/>
</dbReference>
<organism evidence="5 6">
    <name type="scientific">Phaedon cochleariae</name>
    <name type="common">Mustard beetle</name>
    <dbReference type="NCBI Taxonomy" id="80249"/>
    <lineage>
        <taxon>Eukaryota</taxon>
        <taxon>Metazoa</taxon>
        <taxon>Ecdysozoa</taxon>
        <taxon>Arthropoda</taxon>
        <taxon>Hexapoda</taxon>
        <taxon>Insecta</taxon>
        <taxon>Pterygota</taxon>
        <taxon>Neoptera</taxon>
        <taxon>Endopterygota</taxon>
        <taxon>Coleoptera</taxon>
        <taxon>Polyphaga</taxon>
        <taxon>Cucujiformia</taxon>
        <taxon>Chrysomeloidea</taxon>
        <taxon>Chrysomelidae</taxon>
        <taxon>Chrysomelinae</taxon>
        <taxon>Chrysomelini</taxon>
        <taxon>Phaedon</taxon>
    </lineage>
</organism>
<dbReference type="EMBL" id="OU896708">
    <property type="protein sequence ID" value="CAG9819438.1"/>
    <property type="molecule type" value="Genomic_DNA"/>
</dbReference>
<keyword evidence="2" id="KW-0285">Flavoprotein</keyword>
<proteinExistence type="predicted"/>
<evidence type="ECO:0000256" key="2">
    <source>
        <dbReference type="ARBA" id="ARBA00022630"/>
    </source>
</evidence>
<keyword evidence="6" id="KW-1185">Reference proteome</keyword>
<reference evidence="5" key="2">
    <citation type="submission" date="2022-10" db="EMBL/GenBank/DDBJ databases">
        <authorList>
            <consortium name="ENA_rothamsted_submissions"/>
            <consortium name="culmorum"/>
            <person name="King R."/>
        </authorList>
    </citation>
    <scope>NUCLEOTIDE SEQUENCE</scope>
</reference>
<dbReference type="InterPro" id="IPR036188">
    <property type="entry name" value="FAD/NAD-bd_sf"/>
</dbReference>
<evidence type="ECO:0000313" key="5">
    <source>
        <dbReference type="EMBL" id="CAG9819438.1"/>
    </source>
</evidence>
<evidence type="ECO:0000256" key="1">
    <source>
        <dbReference type="ARBA" id="ARBA00001974"/>
    </source>
</evidence>
<comment type="cofactor">
    <cofactor evidence="1">
        <name>FAD</name>
        <dbReference type="ChEBI" id="CHEBI:57692"/>
    </cofactor>
</comment>
<keyword evidence="3" id="KW-0274">FAD</keyword>
<keyword evidence="4" id="KW-0560">Oxidoreductase</keyword>
<dbReference type="Proteomes" id="UP001153737">
    <property type="component" value="Chromosome 2"/>
</dbReference>
<evidence type="ECO:0000256" key="4">
    <source>
        <dbReference type="ARBA" id="ARBA00023002"/>
    </source>
</evidence>
<dbReference type="Gene3D" id="3.30.9.10">
    <property type="entry name" value="D-Amino Acid Oxidase, subunit A, domain 2"/>
    <property type="match status" value="1"/>
</dbReference>
<evidence type="ECO:0000313" key="6">
    <source>
        <dbReference type="Proteomes" id="UP001153737"/>
    </source>
</evidence>
<gene>
    <name evidence="5" type="ORF">PHAECO_LOCUS6757</name>
</gene>